<dbReference type="InterPro" id="IPR026341">
    <property type="entry name" value="T9SS_type_B"/>
</dbReference>
<comment type="caution">
    <text evidence="2">The sequence shown here is derived from an EMBL/GenBank/DDBJ whole genome shotgun (WGS) entry which is preliminary data.</text>
</comment>
<evidence type="ECO:0000313" key="3">
    <source>
        <dbReference type="Proteomes" id="UP001204144"/>
    </source>
</evidence>
<organism evidence="2 3">
    <name type="scientific">Lacihabitans soyangensis</name>
    <dbReference type="NCBI Taxonomy" id="869394"/>
    <lineage>
        <taxon>Bacteria</taxon>
        <taxon>Pseudomonadati</taxon>
        <taxon>Bacteroidota</taxon>
        <taxon>Cytophagia</taxon>
        <taxon>Cytophagales</taxon>
        <taxon>Leadbetterellaceae</taxon>
        <taxon>Lacihabitans</taxon>
    </lineage>
</organism>
<sequence length="501" mass="56993">MKISKNINTQIIAKILGLVTFFCIRVAHAQLIVASKTLVCPNEPTQLKINDKALNPFDFCVTKLNERFGLHYFKTCKQVTVEDAIIMAKMMNGHLATANDEQKNSFLFNLLPNDIHWIGFVQNPKAKNFNDPPNPASGWEWMSKASFARAYWVDGEPNNDELNNPGMYAIQGCRRDPLWCDESGEKKYIGIIESKTNIIPPVISPKIKWETGETTQTITVRPQQSKYYKVSIDYGVYTITDSILLETPYAKAEFSKPGGCNPYKWKPVLEANAPLSDLNIQWTFGDSSMVNVKNPDFMVYNEGFMTGTVKVSSNVCGSELLNNSERFELFPMKDQEMVTTEVQLNQEIKLTPKNEGPFTYSWSPQTNLSESNVFSPTFTATKEITYQLNIKDDFGCTAKESFRYTIDPDLLIFVPDIFTPNEDNLNNTFSFFLVDGFYGEIKKLEIFNNLGEIVHSIETKELSWDGKIKEKNAPNGQYLYVITYQIGDKTYKKNGKVLISR</sequence>
<dbReference type="RefSeq" id="WP_255037103.1">
    <property type="nucleotide sequence ID" value="NZ_RJUF01000025.1"/>
</dbReference>
<dbReference type="SUPFAM" id="SSF56436">
    <property type="entry name" value="C-type lectin-like"/>
    <property type="match status" value="1"/>
</dbReference>
<proteinExistence type="predicted"/>
<dbReference type="Pfam" id="PF13585">
    <property type="entry name" value="CHU_C"/>
    <property type="match status" value="1"/>
</dbReference>
<dbReference type="Proteomes" id="UP001204144">
    <property type="component" value="Unassembled WGS sequence"/>
</dbReference>
<dbReference type="EMBL" id="RJUF01000025">
    <property type="protein sequence ID" value="MCP9763320.1"/>
    <property type="molecule type" value="Genomic_DNA"/>
</dbReference>
<accession>A0AAE3H5C0</accession>
<dbReference type="PROSITE" id="PS50041">
    <property type="entry name" value="C_TYPE_LECTIN_2"/>
    <property type="match status" value="1"/>
</dbReference>
<keyword evidence="3" id="KW-1185">Reference proteome</keyword>
<evidence type="ECO:0000259" key="1">
    <source>
        <dbReference type="PROSITE" id="PS50041"/>
    </source>
</evidence>
<dbReference type="InterPro" id="IPR016186">
    <property type="entry name" value="C-type_lectin-like/link_sf"/>
</dbReference>
<dbReference type="NCBIfam" id="TIGR04131">
    <property type="entry name" value="Bac_Flav_CTERM"/>
    <property type="match status" value="1"/>
</dbReference>
<feature type="domain" description="C-type lectin" evidence="1">
    <location>
        <begin position="76"/>
        <end position="193"/>
    </location>
</feature>
<dbReference type="AlphaFoldDB" id="A0AAE3H5C0"/>
<gene>
    <name evidence="2" type="ORF">EGI31_10150</name>
</gene>
<dbReference type="InterPro" id="IPR001304">
    <property type="entry name" value="C-type_lectin-like"/>
</dbReference>
<dbReference type="Gene3D" id="3.10.100.10">
    <property type="entry name" value="Mannose-Binding Protein A, subunit A"/>
    <property type="match status" value="1"/>
</dbReference>
<reference evidence="2 3" key="1">
    <citation type="submission" date="2018-11" db="EMBL/GenBank/DDBJ databases">
        <title>Novel bacteria species description.</title>
        <authorList>
            <person name="Han J.-H."/>
        </authorList>
    </citation>
    <scope>NUCLEOTIDE SEQUENCE [LARGE SCALE GENOMIC DNA]</scope>
    <source>
        <strain evidence="2 3">KCTC23259</strain>
    </source>
</reference>
<evidence type="ECO:0000313" key="2">
    <source>
        <dbReference type="EMBL" id="MCP9763320.1"/>
    </source>
</evidence>
<name>A0AAE3H5C0_9BACT</name>
<dbReference type="InterPro" id="IPR016187">
    <property type="entry name" value="CTDL_fold"/>
</dbReference>
<protein>
    <recommendedName>
        <fullName evidence="1">C-type lectin domain-containing protein</fullName>
    </recommendedName>
</protein>